<evidence type="ECO:0008006" key="3">
    <source>
        <dbReference type="Google" id="ProtNLM"/>
    </source>
</evidence>
<keyword evidence="2" id="KW-1185">Reference proteome</keyword>
<dbReference type="InterPro" id="IPR011989">
    <property type="entry name" value="ARM-like"/>
</dbReference>
<organism evidence="1 2">
    <name type="scientific">Desulfacinum infernum DSM 9756</name>
    <dbReference type="NCBI Taxonomy" id="1121391"/>
    <lineage>
        <taxon>Bacteria</taxon>
        <taxon>Pseudomonadati</taxon>
        <taxon>Thermodesulfobacteriota</taxon>
        <taxon>Syntrophobacteria</taxon>
        <taxon>Syntrophobacterales</taxon>
        <taxon>Syntrophobacteraceae</taxon>
        <taxon>Desulfacinum</taxon>
    </lineage>
</organism>
<evidence type="ECO:0000313" key="1">
    <source>
        <dbReference type="EMBL" id="SHE54197.1"/>
    </source>
</evidence>
<dbReference type="SUPFAM" id="SSF48371">
    <property type="entry name" value="ARM repeat"/>
    <property type="match status" value="1"/>
</dbReference>
<protein>
    <recommendedName>
        <fullName evidence="3">HEAT repeat-containing protein</fullName>
    </recommendedName>
</protein>
<dbReference type="OrthoDB" id="5505279at2"/>
<sequence>MDKTRVDIAVLAGLDPWDWPEDAADTIAAVVRDKNADRDVRIMACEMAGDLVVMNDDMAEMLLNVAADETEDEEVRGMAAVALGAALEYVDVEGFEEPEDAPISEAMFEKIQKTLHDLYLDPKLPKLVRRRVLEASVRAPQDWHEEAVASAYASKDADWRLTAVFCMRWVSGFEKQILEALKSKDDTIRYEAVSAAGMWGIPEAAPVIRKILRAWKDEDLALVTAAVEAAPYVMQDEAQGLLFPIWEEMRREQEDFLGEEEEELLDALEEAFTTLEGLSGLEEDDGDGAGL</sequence>
<name>A0A1M4UC66_9BACT</name>
<accession>A0A1M4UC66</accession>
<proteinExistence type="predicted"/>
<reference evidence="2" key="1">
    <citation type="submission" date="2016-11" db="EMBL/GenBank/DDBJ databases">
        <authorList>
            <person name="Varghese N."/>
            <person name="Submissions S."/>
        </authorList>
    </citation>
    <scope>NUCLEOTIDE SEQUENCE [LARGE SCALE GENOMIC DNA]</scope>
    <source>
        <strain evidence="2">DSM 9756</strain>
    </source>
</reference>
<dbReference type="RefSeq" id="WP_073036549.1">
    <property type="nucleotide sequence ID" value="NZ_FQVB01000005.1"/>
</dbReference>
<dbReference type="Proteomes" id="UP000184076">
    <property type="component" value="Unassembled WGS sequence"/>
</dbReference>
<dbReference type="InterPro" id="IPR016024">
    <property type="entry name" value="ARM-type_fold"/>
</dbReference>
<dbReference type="AlphaFoldDB" id="A0A1M4UC66"/>
<gene>
    <name evidence="1" type="ORF">SAMN02745206_00436</name>
</gene>
<evidence type="ECO:0000313" key="2">
    <source>
        <dbReference type="Proteomes" id="UP000184076"/>
    </source>
</evidence>
<dbReference type="Gene3D" id="1.25.10.10">
    <property type="entry name" value="Leucine-rich Repeat Variant"/>
    <property type="match status" value="1"/>
</dbReference>
<dbReference type="EMBL" id="FQVB01000005">
    <property type="protein sequence ID" value="SHE54197.1"/>
    <property type="molecule type" value="Genomic_DNA"/>
</dbReference>